<evidence type="ECO:0000313" key="4">
    <source>
        <dbReference type="EMBL" id="GEP53739.1"/>
    </source>
</evidence>
<dbReference type="SFLD" id="SFLDG00358">
    <property type="entry name" value="Main_(cytGST)"/>
    <property type="match status" value="1"/>
</dbReference>
<keyword evidence="4" id="KW-0413">Isomerase</keyword>
<feature type="domain" description="GST N-terminal" evidence="2">
    <location>
        <begin position="1"/>
        <end position="81"/>
    </location>
</feature>
<dbReference type="PROSITE" id="PS50405">
    <property type="entry name" value="GST_CTER"/>
    <property type="match status" value="1"/>
</dbReference>
<dbReference type="OrthoDB" id="509852at2"/>
<dbReference type="Gene3D" id="1.20.1050.10">
    <property type="match status" value="1"/>
</dbReference>
<dbReference type="Proteomes" id="UP000321058">
    <property type="component" value="Unassembled WGS sequence"/>
</dbReference>
<dbReference type="GO" id="GO:0006559">
    <property type="term" value="P:L-phenylalanine catabolic process"/>
    <property type="evidence" value="ECO:0007669"/>
    <property type="project" value="TreeGrafter"/>
</dbReference>
<dbReference type="InterPro" id="IPR036249">
    <property type="entry name" value="Thioredoxin-like_sf"/>
</dbReference>
<comment type="caution">
    <text evidence="4">The sequence shown here is derived from an EMBL/GenBank/DDBJ whole genome shotgun (WGS) entry which is preliminary data.</text>
</comment>
<feature type="domain" description="GST C-terminal" evidence="3">
    <location>
        <begin position="86"/>
        <end position="214"/>
    </location>
</feature>
<dbReference type="InterPro" id="IPR034333">
    <property type="entry name" value="GST_Zeta_N"/>
</dbReference>
<evidence type="ECO:0000313" key="5">
    <source>
        <dbReference type="Proteomes" id="UP000321058"/>
    </source>
</evidence>
<proteinExistence type="inferred from homology"/>
<evidence type="ECO:0000256" key="1">
    <source>
        <dbReference type="ARBA" id="ARBA00010007"/>
    </source>
</evidence>
<dbReference type="InterPro" id="IPR004045">
    <property type="entry name" value="Glutathione_S-Trfase_N"/>
</dbReference>
<dbReference type="PROSITE" id="PS50404">
    <property type="entry name" value="GST_NTER"/>
    <property type="match status" value="1"/>
</dbReference>
<dbReference type="GO" id="GO:0006749">
    <property type="term" value="P:glutathione metabolic process"/>
    <property type="evidence" value="ECO:0007669"/>
    <property type="project" value="TreeGrafter"/>
</dbReference>
<sequence length="214" mass="24146">MKLIGYFRSSAAFRVRIALNYKDIKVEHASRHLRKGEQRAPDYVALNPQKLVPALVLDSGEVLTQSLAILEYLEEIHPEPPLLPKDPVGRARVRALALIVSADVHPIQNLRVMAYLRDKFGQTEESAFAWSRHWIETGFEAYEATIAKDQRTGAFSHGDTPTFADLCLAPQVFNAQRFKVDMARYPTIQRIHAACMQHPAFDAAQPSRQPDAEL</sequence>
<reference evidence="4 5" key="1">
    <citation type="submission" date="2019-07" db="EMBL/GenBank/DDBJ databases">
        <title>Whole genome shotgun sequence of Reyranella soli NBRC 108950.</title>
        <authorList>
            <person name="Hosoyama A."/>
            <person name="Uohara A."/>
            <person name="Ohji S."/>
            <person name="Ichikawa N."/>
        </authorList>
    </citation>
    <scope>NUCLEOTIDE SEQUENCE [LARGE SCALE GENOMIC DNA]</scope>
    <source>
        <strain evidence="4 5">NBRC 108950</strain>
    </source>
</reference>
<dbReference type="InterPro" id="IPR010987">
    <property type="entry name" value="Glutathione-S-Trfase_C-like"/>
</dbReference>
<name>A0A512N421_9HYPH</name>
<dbReference type="AlphaFoldDB" id="A0A512N421"/>
<evidence type="ECO:0000259" key="2">
    <source>
        <dbReference type="PROSITE" id="PS50404"/>
    </source>
</evidence>
<dbReference type="InterPro" id="IPR040079">
    <property type="entry name" value="Glutathione_S-Trfase"/>
</dbReference>
<comment type="similarity">
    <text evidence="1">Belongs to the GST superfamily. Zeta family.</text>
</comment>
<dbReference type="SFLD" id="SFLDS00019">
    <property type="entry name" value="Glutathione_Transferase_(cytos"/>
    <property type="match status" value="1"/>
</dbReference>
<dbReference type="EMBL" id="BKAJ01000017">
    <property type="protein sequence ID" value="GEP53739.1"/>
    <property type="molecule type" value="Genomic_DNA"/>
</dbReference>
<dbReference type="Gene3D" id="3.40.30.10">
    <property type="entry name" value="Glutaredoxin"/>
    <property type="match status" value="1"/>
</dbReference>
<dbReference type="RefSeq" id="WP_147146668.1">
    <property type="nucleotide sequence ID" value="NZ_BKAJ01000017.1"/>
</dbReference>
<dbReference type="InterPro" id="IPR036282">
    <property type="entry name" value="Glutathione-S-Trfase_C_sf"/>
</dbReference>
<gene>
    <name evidence="4" type="ORF">RSO01_09050</name>
</gene>
<dbReference type="GO" id="GO:0004364">
    <property type="term" value="F:glutathione transferase activity"/>
    <property type="evidence" value="ECO:0007669"/>
    <property type="project" value="TreeGrafter"/>
</dbReference>
<dbReference type="PANTHER" id="PTHR42673">
    <property type="entry name" value="MALEYLACETOACETATE ISOMERASE"/>
    <property type="match status" value="1"/>
</dbReference>
<dbReference type="NCBIfam" id="TIGR01262">
    <property type="entry name" value="maiA"/>
    <property type="match status" value="1"/>
</dbReference>
<dbReference type="InterPro" id="IPR034330">
    <property type="entry name" value="GST_Zeta_C"/>
</dbReference>
<accession>A0A512N421</accession>
<evidence type="ECO:0000259" key="3">
    <source>
        <dbReference type="PROSITE" id="PS50405"/>
    </source>
</evidence>
<dbReference type="GO" id="GO:0016034">
    <property type="term" value="F:maleylacetoacetate isomerase activity"/>
    <property type="evidence" value="ECO:0007669"/>
    <property type="project" value="TreeGrafter"/>
</dbReference>
<dbReference type="Pfam" id="PF02798">
    <property type="entry name" value="GST_N"/>
    <property type="match status" value="1"/>
</dbReference>
<protein>
    <submittedName>
        <fullName evidence="4">Maleylacetoacetate isomerase</fullName>
    </submittedName>
</protein>
<dbReference type="FunFam" id="1.20.1050.10:FF:000017">
    <property type="entry name" value="Maleylacetoacetate isomerase"/>
    <property type="match status" value="1"/>
</dbReference>
<dbReference type="InterPro" id="IPR005955">
    <property type="entry name" value="GST_Zeta"/>
</dbReference>
<dbReference type="GO" id="GO:0005737">
    <property type="term" value="C:cytoplasm"/>
    <property type="evidence" value="ECO:0007669"/>
    <property type="project" value="InterPro"/>
</dbReference>
<keyword evidence="5" id="KW-1185">Reference proteome</keyword>
<dbReference type="PANTHER" id="PTHR42673:SF4">
    <property type="entry name" value="MALEYLACETOACETATE ISOMERASE"/>
    <property type="match status" value="1"/>
</dbReference>
<dbReference type="CDD" id="cd03042">
    <property type="entry name" value="GST_N_Zeta"/>
    <property type="match status" value="1"/>
</dbReference>
<organism evidence="4 5">
    <name type="scientific">Reyranella soli</name>
    <dbReference type="NCBI Taxonomy" id="1230389"/>
    <lineage>
        <taxon>Bacteria</taxon>
        <taxon>Pseudomonadati</taxon>
        <taxon>Pseudomonadota</taxon>
        <taxon>Alphaproteobacteria</taxon>
        <taxon>Hyphomicrobiales</taxon>
        <taxon>Reyranellaceae</taxon>
        <taxon>Reyranella</taxon>
    </lineage>
</organism>
<dbReference type="SUPFAM" id="SSF52833">
    <property type="entry name" value="Thioredoxin-like"/>
    <property type="match status" value="1"/>
</dbReference>
<dbReference type="SUPFAM" id="SSF47616">
    <property type="entry name" value="GST C-terminal domain-like"/>
    <property type="match status" value="1"/>
</dbReference>
<dbReference type="CDD" id="cd03191">
    <property type="entry name" value="GST_C_Zeta"/>
    <property type="match status" value="1"/>
</dbReference>